<dbReference type="SMART" id="SM00220">
    <property type="entry name" value="S_TKc"/>
    <property type="match status" value="1"/>
</dbReference>
<sequence>MLNTRLSLRKGIGTKKWICVAIFTAIALLVIVFCILCYLLKRRAVVNQGSDETNGKNGLLALLSLDPSINMNEILNDWNDGARFSVISHTCVMAATNNFSLENKLGEGGFGPVYKGKLAGGQTIAIKRLGRNSGQGILEFKNELIVIPKLRHLNIVKLIGCCIHGEERMLVYEYMPNKSLDYFLFDSKRSKLLDWKKRFNIIEGIAQGLLYLHKYSRQRIIHRDLKASNILLDQNMNPKISDFGMAQIFKPDELEANTNVIVGTYGYMSPEYAMEGVFSIKSDVYSFGVLMLEIVSGRKNNSFYHVDYTLNLARYAWNLWEEGQGLELIDPSISDSCVKYKVLRWIHIGLLCIQNNTDDRPTILDVLFMLRNDSTPLPLPKNQPFFFLDEMALGQLFPGPNKDSSRSF</sequence>
<dbReference type="PANTHER" id="PTHR27002:SF1087">
    <property type="entry name" value="PROTEIN KINASE DOMAIN-CONTAINING PROTEIN"/>
    <property type="match status" value="1"/>
</dbReference>
<keyword evidence="12" id="KW-1133">Transmembrane helix</keyword>
<evidence type="ECO:0000256" key="1">
    <source>
        <dbReference type="ARBA" id="ARBA00012513"/>
    </source>
</evidence>
<dbReference type="GO" id="GO:0005524">
    <property type="term" value="F:ATP binding"/>
    <property type="evidence" value="ECO:0007669"/>
    <property type="project" value="UniProtKB-KW"/>
</dbReference>
<dbReference type="PROSITE" id="PS00108">
    <property type="entry name" value="PROTEIN_KINASE_ST"/>
    <property type="match status" value="1"/>
</dbReference>
<keyword evidence="12" id="KW-0472">Membrane</keyword>
<accession>A0A7N2MTG8</accession>
<dbReference type="EnsemblPlants" id="QL10p055514:mrna">
    <property type="protein sequence ID" value="QL10p055514:mrna"/>
    <property type="gene ID" value="QL10p055514"/>
</dbReference>
<protein>
    <recommendedName>
        <fullName evidence="1">non-specific serine/threonine protein kinase</fullName>
        <ecNumber evidence="1">2.7.11.1</ecNumber>
    </recommendedName>
</protein>
<evidence type="ECO:0000256" key="6">
    <source>
        <dbReference type="ARBA" id="ARBA00022777"/>
    </source>
</evidence>
<keyword evidence="9" id="KW-0325">Glycoprotein</keyword>
<keyword evidence="6" id="KW-0418">Kinase</keyword>
<keyword evidence="5" id="KW-0547">Nucleotide-binding</keyword>
<dbReference type="Gene3D" id="1.10.510.10">
    <property type="entry name" value="Transferase(Phosphotransferase) domain 1"/>
    <property type="match status" value="1"/>
</dbReference>
<dbReference type="PROSITE" id="PS50011">
    <property type="entry name" value="PROTEIN_KINASE_DOM"/>
    <property type="match status" value="1"/>
</dbReference>
<evidence type="ECO:0000256" key="8">
    <source>
        <dbReference type="ARBA" id="ARBA00023157"/>
    </source>
</evidence>
<comment type="catalytic activity">
    <reaction evidence="10">
        <text>L-threonyl-[protein] + ATP = O-phospho-L-threonyl-[protein] + ADP + H(+)</text>
        <dbReference type="Rhea" id="RHEA:46608"/>
        <dbReference type="Rhea" id="RHEA-COMP:11060"/>
        <dbReference type="Rhea" id="RHEA-COMP:11605"/>
        <dbReference type="ChEBI" id="CHEBI:15378"/>
        <dbReference type="ChEBI" id="CHEBI:30013"/>
        <dbReference type="ChEBI" id="CHEBI:30616"/>
        <dbReference type="ChEBI" id="CHEBI:61977"/>
        <dbReference type="ChEBI" id="CHEBI:456216"/>
        <dbReference type="EC" id="2.7.11.1"/>
    </reaction>
</comment>
<evidence type="ECO:0000256" key="3">
    <source>
        <dbReference type="ARBA" id="ARBA00022679"/>
    </source>
</evidence>
<dbReference type="PANTHER" id="PTHR27002">
    <property type="entry name" value="RECEPTOR-LIKE SERINE/THREONINE-PROTEIN KINASE SD1-8"/>
    <property type="match status" value="1"/>
</dbReference>
<keyword evidence="2" id="KW-0723">Serine/threonine-protein kinase</keyword>
<dbReference type="AlphaFoldDB" id="A0A7N2MTG8"/>
<keyword evidence="15" id="KW-1185">Reference proteome</keyword>
<dbReference type="SUPFAM" id="SSF56112">
    <property type="entry name" value="Protein kinase-like (PK-like)"/>
    <property type="match status" value="1"/>
</dbReference>
<dbReference type="GO" id="GO:0004674">
    <property type="term" value="F:protein serine/threonine kinase activity"/>
    <property type="evidence" value="ECO:0007669"/>
    <property type="project" value="UniProtKB-KW"/>
</dbReference>
<feature type="transmembrane region" description="Helical" evidence="12">
    <location>
        <begin position="20"/>
        <end position="40"/>
    </location>
</feature>
<dbReference type="InterPro" id="IPR008271">
    <property type="entry name" value="Ser/Thr_kinase_AS"/>
</dbReference>
<feature type="domain" description="Protein kinase" evidence="13">
    <location>
        <begin position="99"/>
        <end position="386"/>
    </location>
</feature>
<keyword evidence="7" id="KW-0067">ATP-binding</keyword>
<dbReference type="FunFam" id="1.10.510.10:FF:000060">
    <property type="entry name" value="G-type lectin S-receptor-like serine/threonine-protein kinase"/>
    <property type="match status" value="1"/>
</dbReference>
<evidence type="ECO:0000256" key="7">
    <source>
        <dbReference type="ARBA" id="ARBA00022840"/>
    </source>
</evidence>
<dbReference type="InterPro" id="IPR000719">
    <property type="entry name" value="Prot_kinase_dom"/>
</dbReference>
<organism evidence="14 15">
    <name type="scientific">Quercus lobata</name>
    <name type="common">Valley oak</name>
    <dbReference type="NCBI Taxonomy" id="97700"/>
    <lineage>
        <taxon>Eukaryota</taxon>
        <taxon>Viridiplantae</taxon>
        <taxon>Streptophyta</taxon>
        <taxon>Embryophyta</taxon>
        <taxon>Tracheophyta</taxon>
        <taxon>Spermatophyta</taxon>
        <taxon>Magnoliopsida</taxon>
        <taxon>eudicotyledons</taxon>
        <taxon>Gunneridae</taxon>
        <taxon>Pentapetalae</taxon>
        <taxon>rosids</taxon>
        <taxon>fabids</taxon>
        <taxon>Fagales</taxon>
        <taxon>Fagaceae</taxon>
        <taxon>Quercus</taxon>
    </lineage>
</organism>
<dbReference type="FunFam" id="3.30.200.20:FF:001238">
    <property type="entry name" value="Os08g0179000 protein"/>
    <property type="match status" value="1"/>
</dbReference>
<evidence type="ECO:0000313" key="14">
    <source>
        <dbReference type="EnsemblPlants" id="QL10p055514:mrna"/>
    </source>
</evidence>
<evidence type="ECO:0000256" key="5">
    <source>
        <dbReference type="ARBA" id="ARBA00022741"/>
    </source>
</evidence>
<evidence type="ECO:0000259" key="13">
    <source>
        <dbReference type="PROSITE" id="PS50011"/>
    </source>
</evidence>
<dbReference type="InterPro" id="IPR001245">
    <property type="entry name" value="Ser-Thr/Tyr_kinase_cat_dom"/>
</dbReference>
<reference evidence="14 15" key="1">
    <citation type="journal article" date="2016" name="G3 (Bethesda)">
        <title>First Draft Assembly and Annotation of the Genome of a California Endemic Oak Quercus lobata Nee (Fagaceae).</title>
        <authorList>
            <person name="Sork V.L."/>
            <person name="Fitz-Gibbon S.T."/>
            <person name="Puiu D."/>
            <person name="Crepeau M."/>
            <person name="Gugger P.F."/>
            <person name="Sherman R."/>
            <person name="Stevens K."/>
            <person name="Langley C.H."/>
            <person name="Pellegrini M."/>
            <person name="Salzberg S.L."/>
        </authorList>
    </citation>
    <scope>NUCLEOTIDE SEQUENCE [LARGE SCALE GENOMIC DNA]</scope>
    <source>
        <strain evidence="14 15">cv. SW786</strain>
    </source>
</reference>
<comment type="catalytic activity">
    <reaction evidence="11">
        <text>L-seryl-[protein] + ATP = O-phospho-L-seryl-[protein] + ADP + H(+)</text>
        <dbReference type="Rhea" id="RHEA:17989"/>
        <dbReference type="Rhea" id="RHEA-COMP:9863"/>
        <dbReference type="Rhea" id="RHEA-COMP:11604"/>
        <dbReference type="ChEBI" id="CHEBI:15378"/>
        <dbReference type="ChEBI" id="CHEBI:29999"/>
        <dbReference type="ChEBI" id="CHEBI:30616"/>
        <dbReference type="ChEBI" id="CHEBI:83421"/>
        <dbReference type="ChEBI" id="CHEBI:456216"/>
        <dbReference type="EC" id="2.7.11.1"/>
    </reaction>
</comment>
<dbReference type="Gene3D" id="3.30.200.20">
    <property type="entry name" value="Phosphorylase Kinase, domain 1"/>
    <property type="match status" value="1"/>
</dbReference>
<dbReference type="InterPro" id="IPR011009">
    <property type="entry name" value="Kinase-like_dom_sf"/>
</dbReference>
<dbReference type="GO" id="GO:0005886">
    <property type="term" value="C:plasma membrane"/>
    <property type="evidence" value="ECO:0007669"/>
    <property type="project" value="TreeGrafter"/>
</dbReference>
<dbReference type="OMA" id="VISHTCV"/>
<name>A0A7N2MTG8_QUELO</name>
<dbReference type="EMBL" id="LRBV02000010">
    <property type="status" value="NOT_ANNOTATED_CDS"/>
    <property type="molecule type" value="Genomic_DNA"/>
</dbReference>
<evidence type="ECO:0000256" key="11">
    <source>
        <dbReference type="ARBA" id="ARBA00048679"/>
    </source>
</evidence>
<keyword evidence="12" id="KW-0812">Transmembrane</keyword>
<evidence type="ECO:0000256" key="2">
    <source>
        <dbReference type="ARBA" id="ARBA00022527"/>
    </source>
</evidence>
<dbReference type="EC" id="2.7.11.1" evidence="1"/>
<dbReference type="Pfam" id="PF07714">
    <property type="entry name" value="PK_Tyr_Ser-Thr"/>
    <property type="match status" value="1"/>
</dbReference>
<reference evidence="14" key="2">
    <citation type="submission" date="2021-01" db="UniProtKB">
        <authorList>
            <consortium name="EnsemblPlants"/>
        </authorList>
    </citation>
    <scope>IDENTIFICATION</scope>
</reference>
<evidence type="ECO:0000313" key="15">
    <source>
        <dbReference type="Proteomes" id="UP000594261"/>
    </source>
</evidence>
<dbReference type="InParanoid" id="A0A7N2MTG8"/>
<dbReference type="CDD" id="cd14066">
    <property type="entry name" value="STKc_IRAK"/>
    <property type="match status" value="1"/>
</dbReference>
<evidence type="ECO:0000256" key="10">
    <source>
        <dbReference type="ARBA" id="ARBA00047899"/>
    </source>
</evidence>
<keyword evidence="3" id="KW-0808">Transferase</keyword>
<evidence type="ECO:0000256" key="9">
    <source>
        <dbReference type="ARBA" id="ARBA00023180"/>
    </source>
</evidence>
<evidence type="ECO:0000256" key="4">
    <source>
        <dbReference type="ARBA" id="ARBA00022729"/>
    </source>
</evidence>
<proteinExistence type="predicted"/>
<keyword evidence="8" id="KW-1015">Disulfide bond</keyword>
<dbReference type="Gramene" id="QL10p055514:mrna">
    <property type="protein sequence ID" value="QL10p055514:mrna"/>
    <property type="gene ID" value="QL10p055514"/>
</dbReference>
<keyword evidence="4" id="KW-0732">Signal</keyword>
<evidence type="ECO:0000256" key="12">
    <source>
        <dbReference type="SAM" id="Phobius"/>
    </source>
</evidence>
<dbReference type="Proteomes" id="UP000594261">
    <property type="component" value="Chromosome 10"/>
</dbReference>